<feature type="chain" id="PRO_5046648291" evidence="2">
    <location>
        <begin position="22"/>
        <end position="494"/>
    </location>
</feature>
<organism evidence="3 4">
    <name type="scientific">Durusdinium trenchii</name>
    <dbReference type="NCBI Taxonomy" id="1381693"/>
    <lineage>
        <taxon>Eukaryota</taxon>
        <taxon>Sar</taxon>
        <taxon>Alveolata</taxon>
        <taxon>Dinophyceae</taxon>
        <taxon>Suessiales</taxon>
        <taxon>Symbiodiniaceae</taxon>
        <taxon>Durusdinium</taxon>
    </lineage>
</organism>
<evidence type="ECO:0000313" key="3">
    <source>
        <dbReference type="EMBL" id="CAK9105352.1"/>
    </source>
</evidence>
<comment type="caution">
    <text evidence="3">The sequence shown here is derived from an EMBL/GenBank/DDBJ whole genome shotgun (WGS) entry which is preliminary data.</text>
</comment>
<evidence type="ECO:0000313" key="4">
    <source>
        <dbReference type="Proteomes" id="UP001642484"/>
    </source>
</evidence>
<reference evidence="3 4" key="1">
    <citation type="submission" date="2024-02" db="EMBL/GenBank/DDBJ databases">
        <authorList>
            <person name="Chen Y."/>
            <person name="Shah S."/>
            <person name="Dougan E. K."/>
            <person name="Thang M."/>
            <person name="Chan C."/>
        </authorList>
    </citation>
    <scope>NUCLEOTIDE SEQUENCE [LARGE SCALE GENOMIC DNA]</scope>
</reference>
<dbReference type="EMBL" id="CAXAMN010026717">
    <property type="protein sequence ID" value="CAK9105352.1"/>
    <property type="molecule type" value="Genomic_DNA"/>
</dbReference>
<feature type="region of interest" description="Disordered" evidence="1">
    <location>
        <begin position="43"/>
        <end position="92"/>
    </location>
</feature>
<keyword evidence="2" id="KW-0732">Signal</keyword>
<evidence type="ECO:0000256" key="2">
    <source>
        <dbReference type="SAM" id="SignalP"/>
    </source>
</evidence>
<sequence>MWCRGRSGGSCFGLLAASSTAYLVGLWQGAMLCGKFGKPESLGGSAEPMDGDDAPKSFDSVSPTQEEVSLDEVSSGEHKEALPLPTSNEGDAEERVEKGCRQFETVAFPLDGWPTAVRAESGQSLYGTGWAQQLLRSHQFPENCSGRNFVEHGMFQSGMGSNMHIGAAVLAFALNENSIYLWPEDDVYNPWTVGSTSHSVADCPNGRALRNYECYLKPVSSCKANGGGSRYVGMKRERGKKKIPGTDLVPRVFKTLLKCSGYPSNYWPKWWRAQATAFFLRPNQETALELQRFRESHLVNQMQDGVLGCYVRHGDKYYEASEYPFKDYLRIFSWILDGDKEVQRNCPGASKLLEPFKWQLPRLRTDKLYLGSDDAAVVEEARHKFGEKLIWMNVSRLSKRMSLMKVSKALGAKEVVMESLLNLQLLMESDAFLCTWTSNWCRLVDEMRMTAGTPVGDATAKVGMKATHLSLEVNRHCPRFNWVHGNGADTPDFR</sequence>
<name>A0ABP0RZA5_9DINO</name>
<dbReference type="Gene3D" id="3.40.50.11350">
    <property type="match status" value="1"/>
</dbReference>
<feature type="signal peptide" evidence="2">
    <location>
        <begin position="1"/>
        <end position="21"/>
    </location>
</feature>
<gene>
    <name evidence="3" type="ORF">CCMP2556_LOCUS49310</name>
</gene>
<dbReference type="Proteomes" id="UP001642484">
    <property type="component" value="Unassembled WGS sequence"/>
</dbReference>
<evidence type="ECO:0000256" key="1">
    <source>
        <dbReference type="SAM" id="MobiDB-lite"/>
    </source>
</evidence>
<protein>
    <submittedName>
        <fullName evidence="3">Uncharacterized protein</fullName>
    </submittedName>
</protein>
<dbReference type="PANTHER" id="PTHR13132:SF29">
    <property type="entry name" value="ALPHA-(1,6)-FUCOSYLTRANSFERASE"/>
    <property type="match status" value="1"/>
</dbReference>
<proteinExistence type="predicted"/>
<accession>A0ABP0RZA5</accession>
<keyword evidence="4" id="KW-1185">Reference proteome</keyword>
<dbReference type="PANTHER" id="PTHR13132">
    <property type="entry name" value="ALPHA- 1,6 -FUCOSYLTRANSFERASE"/>
    <property type="match status" value="1"/>
</dbReference>